<evidence type="ECO:0000313" key="2">
    <source>
        <dbReference type="Proteomes" id="UP000076761"/>
    </source>
</evidence>
<dbReference type="OrthoDB" id="3249150at2759"/>
<dbReference type="InParanoid" id="A0A165W095"/>
<gene>
    <name evidence="1" type="ORF">NEOLEDRAFT_1126022</name>
</gene>
<keyword evidence="2" id="KW-1185">Reference proteome</keyword>
<protein>
    <submittedName>
        <fullName evidence="1">Uncharacterized protein</fullName>
    </submittedName>
</protein>
<sequence length="106" mass="11689">MPSSTAVYEVLFEFDNDDTQSVAISIPEEHAAAVWLSSQEIVKLICTAGATYHYVVRRGRQEAKLTVKVWADTTCKTSDAFPSNSRLRPSASWSPLRGVTIVTVMP</sequence>
<proteinExistence type="predicted"/>
<reference evidence="1 2" key="1">
    <citation type="journal article" date="2016" name="Mol. Biol. Evol.">
        <title>Comparative Genomics of Early-Diverging Mushroom-Forming Fungi Provides Insights into the Origins of Lignocellulose Decay Capabilities.</title>
        <authorList>
            <person name="Nagy L.G."/>
            <person name="Riley R."/>
            <person name="Tritt A."/>
            <person name="Adam C."/>
            <person name="Daum C."/>
            <person name="Floudas D."/>
            <person name="Sun H."/>
            <person name="Yadav J.S."/>
            <person name="Pangilinan J."/>
            <person name="Larsson K.H."/>
            <person name="Matsuura K."/>
            <person name="Barry K."/>
            <person name="Labutti K."/>
            <person name="Kuo R."/>
            <person name="Ohm R.A."/>
            <person name="Bhattacharya S.S."/>
            <person name="Shirouzu T."/>
            <person name="Yoshinaga Y."/>
            <person name="Martin F.M."/>
            <person name="Grigoriev I.V."/>
            <person name="Hibbett D.S."/>
        </authorList>
    </citation>
    <scope>NUCLEOTIDE SEQUENCE [LARGE SCALE GENOMIC DNA]</scope>
    <source>
        <strain evidence="1 2">HHB14362 ss-1</strain>
    </source>
</reference>
<organism evidence="1 2">
    <name type="scientific">Neolentinus lepideus HHB14362 ss-1</name>
    <dbReference type="NCBI Taxonomy" id="1314782"/>
    <lineage>
        <taxon>Eukaryota</taxon>
        <taxon>Fungi</taxon>
        <taxon>Dikarya</taxon>
        <taxon>Basidiomycota</taxon>
        <taxon>Agaricomycotina</taxon>
        <taxon>Agaricomycetes</taxon>
        <taxon>Gloeophyllales</taxon>
        <taxon>Gloeophyllaceae</taxon>
        <taxon>Neolentinus</taxon>
    </lineage>
</organism>
<dbReference type="AlphaFoldDB" id="A0A165W095"/>
<name>A0A165W095_9AGAM</name>
<dbReference type="Proteomes" id="UP000076761">
    <property type="component" value="Unassembled WGS sequence"/>
</dbReference>
<accession>A0A165W095</accession>
<evidence type="ECO:0000313" key="1">
    <source>
        <dbReference type="EMBL" id="KZT30466.1"/>
    </source>
</evidence>
<dbReference type="EMBL" id="KV425551">
    <property type="protein sequence ID" value="KZT30466.1"/>
    <property type="molecule type" value="Genomic_DNA"/>
</dbReference>